<organism evidence="6 7">
    <name type="scientific">Pajaroellobacter abortibovis</name>
    <dbReference type="NCBI Taxonomy" id="1882918"/>
    <lineage>
        <taxon>Bacteria</taxon>
        <taxon>Pseudomonadati</taxon>
        <taxon>Myxococcota</taxon>
        <taxon>Polyangia</taxon>
        <taxon>Polyangiales</taxon>
        <taxon>Polyangiaceae</taxon>
    </lineage>
</organism>
<comment type="similarity">
    <text evidence="4">Belongs to the cyclic nucleotide phosphodiesterase class-III family.</text>
</comment>
<protein>
    <recommendedName>
        <fullName evidence="5">Calcineurin-like phosphoesterase domain-containing protein</fullName>
    </recommendedName>
</protein>
<dbReference type="AlphaFoldDB" id="A0A1L6MWT0"/>
<proteinExistence type="inferred from homology"/>
<name>A0A1L6MWT0_9BACT</name>
<dbReference type="SUPFAM" id="SSF56300">
    <property type="entry name" value="Metallo-dependent phosphatases"/>
    <property type="match status" value="1"/>
</dbReference>
<evidence type="ECO:0000256" key="3">
    <source>
        <dbReference type="ARBA" id="ARBA00023004"/>
    </source>
</evidence>
<gene>
    <name evidence="6" type="ORF">BCY86_03885</name>
</gene>
<accession>A0A1L6MWT0</accession>
<dbReference type="PANTHER" id="PTHR42988:SF2">
    <property type="entry name" value="CYCLIC NUCLEOTIDE PHOSPHODIESTERASE CBUA0032-RELATED"/>
    <property type="match status" value="1"/>
</dbReference>
<dbReference type="GO" id="GO:0016787">
    <property type="term" value="F:hydrolase activity"/>
    <property type="evidence" value="ECO:0007669"/>
    <property type="project" value="UniProtKB-KW"/>
</dbReference>
<keyword evidence="2" id="KW-0378">Hydrolase</keyword>
<dbReference type="InterPro" id="IPR050884">
    <property type="entry name" value="CNP_phosphodiesterase-III"/>
</dbReference>
<reference evidence="6 7" key="1">
    <citation type="submission" date="2016-08" db="EMBL/GenBank/DDBJ databases">
        <title>Identification and validation of antigenic proteins from Pajaroellobacter abortibovis using de-novo genome sequence assembly and reverse vaccinology.</title>
        <authorList>
            <person name="Welly B.T."/>
            <person name="Miller M.R."/>
            <person name="Stott J.L."/>
            <person name="Blanchard M.T."/>
            <person name="Islas-Trejo A.D."/>
            <person name="O'Rourke S.M."/>
            <person name="Young A.E."/>
            <person name="Medrano J.F."/>
            <person name="Van Eenennaam A.L."/>
        </authorList>
    </citation>
    <scope>NUCLEOTIDE SEQUENCE [LARGE SCALE GENOMIC DNA]</scope>
    <source>
        <strain evidence="6 7">BTF92-0548A/99-0131</strain>
    </source>
</reference>
<dbReference type="GO" id="GO:0046872">
    <property type="term" value="F:metal ion binding"/>
    <property type="evidence" value="ECO:0007669"/>
    <property type="project" value="UniProtKB-KW"/>
</dbReference>
<evidence type="ECO:0000256" key="4">
    <source>
        <dbReference type="ARBA" id="ARBA00025742"/>
    </source>
</evidence>
<dbReference type="Gene3D" id="3.60.21.10">
    <property type="match status" value="1"/>
</dbReference>
<sequence length="382" mass="42589">MIAHISDLHLSSFGDTLVDRQYRVKRSALSVSFNARRHELCLEIEGWSIVRDRLFRKKVFLIDPEGYRHSVKQSSLDQDGLDPVEQAACIALQLESRRALTLAKELPSPAALDALLQETPRNVNLRFLSSLQQICAAKPDVILITGDLTDNGSGYELIEAAFAPWVPDMRLLAVRGNHDAYLLPVLGSDRPRPTRETKNKAWLNFAHRIGLDLDESGAWCVAYAEAGLIVVGLDSCTQPPPRFFRHNGSIGALQLDYIQQIARTVAWQKARHRLVAFHHHIVPLSKGIGKRHPPEMGMKLDDAPEVAKVLNEIGATIILHGHRHISEHRHPAGCHFQLLSSPSLTLGCKSGDTPSFWRLELGNHVQVSRVRLSHGERIPSEG</sequence>
<dbReference type="KEGG" id="pabo:BCY86_03885"/>
<dbReference type="PANTHER" id="PTHR42988">
    <property type="entry name" value="PHOSPHOHYDROLASE"/>
    <property type="match status" value="1"/>
</dbReference>
<dbReference type="Proteomes" id="UP000185544">
    <property type="component" value="Chromosome"/>
</dbReference>
<keyword evidence="7" id="KW-1185">Reference proteome</keyword>
<evidence type="ECO:0000313" key="6">
    <source>
        <dbReference type="EMBL" id="APR99914.1"/>
    </source>
</evidence>
<keyword evidence="3" id="KW-0408">Iron</keyword>
<dbReference type="InterPro" id="IPR004843">
    <property type="entry name" value="Calcineurin-like_PHP"/>
</dbReference>
<evidence type="ECO:0000256" key="1">
    <source>
        <dbReference type="ARBA" id="ARBA00022723"/>
    </source>
</evidence>
<evidence type="ECO:0000256" key="2">
    <source>
        <dbReference type="ARBA" id="ARBA00022801"/>
    </source>
</evidence>
<dbReference type="STRING" id="1882918.BCY86_03885"/>
<dbReference type="EMBL" id="CP016908">
    <property type="protein sequence ID" value="APR99914.1"/>
    <property type="molecule type" value="Genomic_DNA"/>
</dbReference>
<dbReference type="InterPro" id="IPR029052">
    <property type="entry name" value="Metallo-depent_PP-like"/>
</dbReference>
<keyword evidence="1" id="KW-0479">Metal-binding</keyword>
<feature type="domain" description="Calcineurin-like phosphoesterase" evidence="5">
    <location>
        <begin position="131"/>
        <end position="325"/>
    </location>
</feature>
<evidence type="ECO:0000313" key="7">
    <source>
        <dbReference type="Proteomes" id="UP000185544"/>
    </source>
</evidence>
<dbReference type="Pfam" id="PF00149">
    <property type="entry name" value="Metallophos"/>
    <property type="match status" value="1"/>
</dbReference>
<evidence type="ECO:0000259" key="5">
    <source>
        <dbReference type="Pfam" id="PF00149"/>
    </source>
</evidence>